<dbReference type="Gene3D" id="1.10.3210.10">
    <property type="entry name" value="Hypothetical protein af1432"/>
    <property type="match status" value="1"/>
</dbReference>
<dbReference type="Proteomes" id="UP000185934">
    <property type="component" value="Chromosome"/>
</dbReference>
<name>A0A1P8F7M4_9CHLR</name>
<gene>
    <name evidence="4" type="ORF">Dform_01153</name>
</gene>
<dbReference type="PANTHER" id="PTHR45228">
    <property type="entry name" value="CYCLIC DI-GMP PHOSPHODIESTERASE TM_0186-RELATED"/>
    <property type="match status" value="1"/>
</dbReference>
<dbReference type="PANTHER" id="PTHR45228:SF1">
    <property type="entry name" value="CYCLIC DI-GMP PHOSPHODIESTERASE TM_0186"/>
    <property type="match status" value="1"/>
</dbReference>
<feature type="domain" description="HD-GYP" evidence="3">
    <location>
        <begin position="157"/>
        <end position="355"/>
    </location>
</feature>
<dbReference type="RefSeq" id="WP_076004164.1">
    <property type="nucleotide sequence ID" value="NZ_CP018258.1"/>
</dbReference>
<dbReference type="Gene3D" id="3.40.50.2300">
    <property type="match status" value="1"/>
</dbReference>
<dbReference type="PROSITE" id="PS51832">
    <property type="entry name" value="HD_GYP"/>
    <property type="match status" value="1"/>
</dbReference>
<reference evidence="5" key="1">
    <citation type="submission" date="2016-11" db="EMBL/GenBank/DDBJ databases">
        <title>Dehalogenimonas formicexedens sp. nov., a chlorinated alkane respiring bacterium isolated from contaminated groundwater.</title>
        <authorList>
            <person name="Key T.A."/>
            <person name="Bowman K.S."/>
            <person name="Lee I."/>
            <person name="Chun J."/>
            <person name="Albuquerque L."/>
            <person name="da Costa M.S."/>
            <person name="Rainey F.A."/>
            <person name="Moe W.M."/>
        </authorList>
    </citation>
    <scope>NUCLEOTIDE SEQUENCE [LARGE SCALE GENOMIC DNA]</scope>
    <source>
        <strain evidence="5">NSZ-14</strain>
    </source>
</reference>
<organism evidence="4 5">
    <name type="scientific">Dehalogenimonas formicexedens</name>
    <dbReference type="NCBI Taxonomy" id="1839801"/>
    <lineage>
        <taxon>Bacteria</taxon>
        <taxon>Bacillati</taxon>
        <taxon>Chloroflexota</taxon>
        <taxon>Dehalococcoidia</taxon>
        <taxon>Dehalococcoidales</taxon>
        <taxon>Dehalococcoidaceae</taxon>
        <taxon>Dehalogenimonas</taxon>
    </lineage>
</organism>
<dbReference type="CDD" id="cd00077">
    <property type="entry name" value="HDc"/>
    <property type="match status" value="1"/>
</dbReference>
<dbReference type="SUPFAM" id="SSF52172">
    <property type="entry name" value="CheY-like"/>
    <property type="match status" value="1"/>
</dbReference>
<dbReference type="PROSITE" id="PS50110">
    <property type="entry name" value="RESPONSE_REGULATORY"/>
    <property type="match status" value="1"/>
</dbReference>
<dbReference type="SUPFAM" id="SSF109604">
    <property type="entry name" value="HD-domain/PDEase-like"/>
    <property type="match status" value="1"/>
</dbReference>
<dbReference type="InterPro" id="IPR003607">
    <property type="entry name" value="HD/PDEase_dom"/>
</dbReference>
<protein>
    <submittedName>
        <fullName evidence="4">Putative two-component system response regulator</fullName>
    </submittedName>
</protein>
<dbReference type="InterPro" id="IPR001789">
    <property type="entry name" value="Sig_transdc_resp-reg_receiver"/>
</dbReference>
<dbReference type="EMBL" id="CP018258">
    <property type="protein sequence ID" value="APV44486.1"/>
    <property type="molecule type" value="Genomic_DNA"/>
</dbReference>
<dbReference type="InterPro" id="IPR052020">
    <property type="entry name" value="Cyclic_di-GMP/3'3'-cGAMP_PDE"/>
</dbReference>
<comment type="caution">
    <text evidence="1">Lacks conserved residue(s) required for the propagation of feature annotation.</text>
</comment>
<evidence type="ECO:0000313" key="5">
    <source>
        <dbReference type="Proteomes" id="UP000185934"/>
    </source>
</evidence>
<accession>A0A1P8F7M4</accession>
<dbReference type="SMART" id="SM00448">
    <property type="entry name" value="REC"/>
    <property type="match status" value="1"/>
</dbReference>
<dbReference type="KEGG" id="dfo:Dform_01153"/>
<dbReference type="STRING" id="1839801.Dform_01153"/>
<proteinExistence type="predicted"/>
<evidence type="ECO:0000259" key="2">
    <source>
        <dbReference type="PROSITE" id="PS50110"/>
    </source>
</evidence>
<dbReference type="Pfam" id="PF00072">
    <property type="entry name" value="Response_reg"/>
    <property type="match status" value="1"/>
</dbReference>
<dbReference type="CDD" id="cd00156">
    <property type="entry name" value="REC"/>
    <property type="match status" value="1"/>
</dbReference>
<dbReference type="InterPro" id="IPR037522">
    <property type="entry name" value="HD_GYP_dom"/>
</dbReference>
<sequence length="368" mass="40847">MAPTGRGEILLIVDGDDGQRKVLSSMLISEGFHCLVSSTAAQAMEFVETHEIALAFLATNLCGKSGFQLLREIKSRGTDTSVIMVADSRDVEFAIQSVRSGAYDFVTRPLNPVLLGFCLRRALETRRLEFMAAESKRSLDSKVAERTRELSQNLAKIKSASIDTIMRLSRAAEFKDEDTGSHIERMSRYTAIVADRMGLPDPYVESMLYASSMHDIGKIGIPDSILLKSGKLTPDEWEVMKRHTIIGAKILDGAEAEVVRLGGIIALSHHEKWNGTGYPFGFKGEDIPLSGRIAAIADVFDSLTSKRVYRTDDFTPEETFRIIEQSVGVQFDPTVFAAFKAAWPVIVAEQERFRRLESSRRETVDSLS</sequence>
<keyword evidence="5" id="KW-1185">Reference proteome</keyword>
<dbReference type="Pfam" id="PF13487">
    <property type="entry name" value="HD_5"/>
    <property type="match status" value="1"/>
</dbReference>
<dbReference type="GO" id="GO:0000160">
    <property type="term" value="P:phosphorelay signal transduction system"/>
    <property type="evidence" value="ECO:0007669"/>
    <property type="project" value="InterPro"/>
</dbReference>
<feature type="domain" description="Response regulatory" evidence="2">
    <location>
        <begin position="9"/>
        <end position="123"/>
    </location>
</feature>
<evidence type="ECO:0000259" key="3">
    <source>
        <dbReference type="PROSITE" id="PS51832"/>
    </source>
</evidence>
<dbReference type="InterPro" id="IPR011006">
    <property type="entry name" value="CheY-like_superfamily"/>
</dbReference>
<dbReference type="OrthoDB" id="9804863at2"/>
<evidence type="ECO:0000313" key="4">
    <source>
        <dbReference type="EMBL" id="APV44486.1"/>
    </source>
</evidence>
<dbReference type="AlphaFoldDB" id="A0A1P8F7M4"/>
<evidence type="ECO:0000256" key="1">
    <source>
        <dbReference type="PROSITE-ProRule" id="PRU00169"/>
    </source>
</evidence>